<evidence type="ECO:0000256" key="3">
    <source>
        <dbReference type="RuleBase" id="RU368068"/>
    </source>
</evidence>
<evidence type="ECO:0000256" key="4">
    <source>
        <dbReference type="SAM" id="SignalP"/>
    </source>
</evidence>
<dbReference type="EC" id="2.3.2.2" evidence="3"/>
<keyword evidence="3 5" id="KW-0808">Transferase</keyword>
<dbReference type="UniPathway" id="UPA00204"/>
<accession>A0A5B6YPJ4</accession>
<feature type="active site" description="Nucleophile" evidence="1">
    <location>
        <position position="376"/>
    </location>
</feature>
<feature type="binding site" evidence="2">
    <location>
        <position position="418"/>
    </location>
    <ligand>
        <name>L-glutamate</name>
        <dbReference type="ChEBI" id="CHEBI:29985"/>
    </ligand>
</feature>
<evidence type="ECO:0000256" key="1">
    <source>
        <dbReference type="PIRSR" id="PIRSR600101-1"/>
    </source>
</evidence>
<dbReference type="Gene3D" id="1.10.246.130">
    <property type="match status" value="1"/>
</dbReference>
<dbReference type="EMBL" id="GHES01002737">
    <property type="protein sequence ID" value="MPA33296.1"/>
    <property type="molecule type" value="Transcribed_RNA"/>
</dbReference>
<protein>
    <recommendedName>
        <fullName evidence="3">Glutathione hydrolase</fullName>
        <ecNumber evidence="3">2.3.2.2</ecNumber>
        <ecNumber evidence="3">3.4.19.13</ecNumber>
    </recommendedName>
    <alternativeName>
        <fullName evidence="3">Gamma-glutamyltransferase</fullName>
    </alternativeName>
    <alternativeName>
        <fullName evidence="3">Gamma-glutamyltranspeptidase</fullName>
    </alternativeName>
</protein>
<reference evidence="5" key="1">
    <citation type="submission" date="2019-08" db="EMBL/GenBank/DDBJ databases">
        <title>Reference gene set and small RNA set construction with multiple tissues from Davidia involucrata Baill.</title>
        <authorList>
            <person name="Yang H."/>
            <person name="Zhou C."/>
            <person name="Li G."/>
            <person name="Wang J."/>
            <person name="Gao P."/>
            <person name="Wang M."/>
            <person name="Wang R."/>
            <person name="Zhao Y."/>
        </authorList>
    </citation>
    <scope>NUCLEOTIDE SEQUENCE</scope>
    <source>
        <tissue evidence="5">Mixed with DoveR01_LX</tissue>
    </source>
</reference>
<dbReference type="Gene3D" id="3.60.20.40">
    <property type="match status" value="1"/>
</dbReference>
<evidence type="ECO:0000313" key="5">
    <source>
        <dbReference type="EMBL" id="MPA33296.1"/>
    </source>
</evidence>
<keyword evidence="3 5" id="KW-0378">Hydrolase</keyword>
<comment type="catalytic activity">
    <reaction evidence="3">
        <text>an S-substituted glutathione + H2O = an S-substituted L-cysteinylglycine + L-glutamate</text>
        <dbReference type="Rhea" id="RHEA:59468"/>
        <dbReference type="ChEBI" id="CHEBI:15377"/>
        <dbReference type="ChEBI" id="CHEBI:29985"/>
        <dbReference type="ChEBI" id="CHEBI:90779"/>
        <dbReference type="ChEBI" id="CHEBI:143103"/>
        <dbReference type="EC" id="3.4.19.13"/>
    </reaction>
</comment>
<gene>
    <name evidence="5" type="ORF">Din_002737</name>
</gene>
<dbReference type="InterPro" id="IPR043137">
    <property type="entry name" value="GGT_ssub_C"/>
</dbReference>
<dbReference type="GO" id="GO:0005886">
    <property type="term" value="C:plasma membrane"/>
    <property type="evidence" value="ECO:0007669"/>
    <property type="project" value="TreeGrafter"/>
</dbReference>
<dbReference type="Pfam" id="PF01019">
    <property type="entry name" value="G_glu_transpept"/>
    <property type="match status" value="1"/>
</dbReference>
<dbReference type="NCBIfam" id="TIGR00066">
    <property type="entry name" value="g_glut_trans"/>
    <property type="match status" value="1"/>
</dbReference>
<dbReference type="PANTHER" id="PTHR11686:SF34">
    <property type="entry name" value="GLUTATHIONE HYDROLASE 1-RELATED"/>
    <property type="match status" value="1"/>
</dbReference>
<feature type="binding site" evidence="2">
    <location>
        <position position="465"/>
    </location>
    <ligand>
        <name>L-glutamate</name>
        <dbReference type="ChEBI" id="CHEBI:29985"/>
    </ligand>
</feature>
<comment type="catalytic activity">
    <reaction evidence="3">
        <text>an N-terminal (5-L-glutamyl)-[peptide] + an alpha-amino acid = 5-L-glutamyl amino acid + an N-terminal L-alpha-aminoacyl-[peptide]</text>
        <dbReference type="Rhea" id="RHEA:23904"/>
        <dbReference type="Rhea" id="RHEA-COMP:9780"/>
        <dbReference type="Rhea" id="RHEA-COMP:9795"/>
        <dbReference type="ChEBI" id="CHEBI:77644"/>
        <dbReference type="ChEBI" id="CHEBI:78597"/>
        <dbReference type="ChEBI" id="CHEBI:78599"/>
        <dbReference type="ChEBI" id="CHEBI:78608"/>
        <dbReference type="EC" id="2.3.2.2"/>
    </reaction>
</comment>
<dbReference type="PRINTS" id="PR01210">
    <property type="entry name" value="GGTRANSPTASE"/>
</dbReference>
<dbReference type="InterPro" id="IPR043138">
    <property type="entry name" value="GGT_lsub"/>
</dbReference>
<dbReference type="PANTHER" id="PTHR11686">
    <property type="entry name" value="GAMMA GLUTAMYL TRANSPEPTIDASE"/>
    <property type="match status" value="1"/>
</dbReference>
<feature type="binding site" evidence="2">
    <location>
        <begin position="394"/>
        <end position="396"/>
    </location>
    <ligand>
        <name>L-glutamate</name>
        <dbReference type="ChEBI" id="CHEBI:29985"/>
    </ligand>
</feature>
<dbReference type="GO" id="GO:0103068">
    <property type="term" value="F:leukotriene C4 gamma-glutamyl transferase activity"/>
    <property type="evidence" value="ECO:0007669"/>
    <property type="project" value="UniProtKB-EC"/>
</dbReference>
<dbReference type="InterPro" id="IPR000101">
    <property type="entry name" value="GGT_peptidase"/>
</dbReference>
<keyword evidence="3 5" id="KW-0012">Acyltransferase</keyword>
<keyword evidence="4" id="KW-0732">Signal</keyword>
<proteinExistence type="predicted"/>
<dbReference type="InterPro" id="IPR029055">
    <property type="entry name" value="Ntn_hydrolases_N"/>
</dbReference>
<dbReference type="AlphaFoldDB" id="A0A5B6YPJ4"/>
<feature type="binding site" evidence="2">
    <location>
        <position position="104"/>
    </location>
    <ligand>
        <name>L-glutamate</name>
        <dbReference type="ChEBI" id="CHEBI:29985"/>
    </ligand>
</feature>
<comment type="catalytic activity">
    <reaction evidence="3">
        <text>glutathione + H2O = L-cysteinylglycine + L-glutamate</text>
        <dbReference type="Rhea" id="RHEA:28807"/>
        <dbReference type="ChEBI" id="CHEBI:15377"/>
        <dbReference type="ChEBI" id="CHEBI:29985"/>
        <dbReference type="ChEBI" id="CHEBI:57925"/>
        <dbReference type="ChEBI" id="CHEBI:61694"/>
        <dbReference type="EC" id="3.4.19.13"/>
    </reaction>
</comment>
<feature type="signal peptide" evidence="4">
    <location>
        <begin position="1"/>
        <end position="20"/>
    </location>
</feature>
<feature type="chain" id="PRO_5022898894" description="Glutathione hydrolase" evidence="4">
    <location>
        <begin position="21"/>
        <end position="573"/>
    </location>
</feature>
<name>A0A5B6YPJ4_DAVIN</name>
<dbReference type="EC" id="3.4.19.13" evidence="3"/>
<dbReference type="SUPFAM" id="SSF56235">
    <property type="entry name" value="N-terminal nucleophile aminohydrolases (Ntn hydrolases)"/>
    <property type="match status" value="1"/>
</dbReference>
<dbReference type="GO" id="GO:0036374">
    <property type="term" value="F:glutathione hydrolase activity"/>
    <property type="evidence" value="ECO:0007669"/>
    <property type="project" value="UniProtKB-UniRule"/>
</dbReference>
<evidence type="ECO:0000256" key="2">
    <source>
        <dbReference type="PIRSR" id="PIRSR600101-2"/>
    </source>
</evidence>
<sequence>MSSLVFTILLFSLLSSSTSSRLNTESTKSRREVITAHHGVVATDDGRCSRIGRRILVEGGHAVDAMAAAAFCLGVVSPASSGIGGGAFSLVRLANGKSQAFDMRESAPMQASQNMYAGNAALKASGALSIAVPGELAGLHQAWKQHGKLPWERLVRQAEQLARKGFKISPYLHMQMLKTESGIMADKGLRDRFTSNGSLLQPGDICRNKQLANTLRAISKYGLEAFYNGSIGFNLIRDVRKAGGILTMEDLRRYQVKVREPISADILGLKLLGMPPPSSGGPALVLILNILAQYGFPNPRGVSGPLGVHREIEALKHAFAVRMNLGDPDFVNVEKVLSDMLSPEFAAELKKTIYDNMTFNPSHYGGRWNQIHDHGTSHMSIVDSERNAVSMTSTVNSYFGSQFLSTSTGVLLNNEMDDFSIPTGDGPPPAPANFIRPLKRPLSSMTPTIVLKGEQLKAVVGASGGALIIAGTMEAFLNHFAKRMDLLSSVMAPRYYHQLIPNVLYYENWTTVIGDHFEVPAETRAVLQKKGHVLQSLSAGTICQFVVQELEASKFGELVAVSDPRKGGFPAGF</sequence>
<dbReference type="FunFam" id="1.10.246.130:FF:000001">
    <property type="entry name" value="Gamma-glutamyltransferase 5 isoform 1"/>
    <property type="match status" value="1"/>
</dbReference>
<comment type="function">
    <text evidence="3">Cleaves the gamma-glutamyl peptide bond of glutathione and glutathione conjugates.</text>
</comment>
<feature type="binding site" evidence="2">
    <location>
        <begin position="443"/>
        <end position="444"/>
    </location>
    <ligand>
        <name>L-glutamate</name>
        <dbReference type="ChEBI" id="CHEBI:29985"/>
    </ligand>
</feature>
<comment type="pathway">
    <text evidence="3">Sulfur metabolism; glutathione metabolism.</text>
</comment>
<organism evidence="5">
    <name type="scientific">Davidia involucrata</name>
    <name type="common">Dove tree</name>
    <dbReference type="NCBI Taxonomy" id="16924"/>
    <lineage>
        <taxon>Eukaryota</taxon>
        <taxon>Viridiplantae</taxon>
        <taxon>Streptophyta</taxon>
        <taxon>Embryophyta</taxon>
        <taxon>Tracheophyta</taxon>
        <taxon>Spermatophyta</taxon>
        <taxon>Magnoliopsida</taxon>
        <taxon>eudicotyledons</taxon>
        <taxon>Gunneridae</taxon>
        <taxon>Pentapetalae</taxon>
        <taxon>asterids</taxon>
        <taxon>Cornales</taxon>
        <taxon>Nyssaceae</taxon>
        <taxon>Davidia</taxon>
    </lineage>
</organism>
<dbReference type="GO" id="GO:0006751">
    <property type="term" value="P:glutathione catabolic process"/>
    <property type="evidence" value="ECO:0007669"/>
    <property type="project" value="UniProtKB-UniRule"/>
</dbReference>